<comment type="caution">
    <text evidence="2">The sequence shown here is derived from an EMBL/GenBank/DDBJ whole genome shotgun (WGS) entry which is preliminary data.</text>
</comment>
<protein>
    <submittedName>
        <fullName evidence="2">DUF2934 domain-containing protein</fullName>
    </submittedName>
</protein>
<reference evidence="2 3" key="1">
    <citation type="journal article" date="2016" name="Antonie Van Leeuwenhoek">
        <title>Dongia soli sp. nov., isolated from soil from Dokdo, Korea.</title>
        <authorList>
            <person name="Kim D.U."/>
            <person name="Lee H."/>
            <person name="Kim H."/>
            <person name="Kim S.G."/>
            <person name="Ka J.O."/>
        </authorList>
    </citation>
    <scope>NUCLEOTIDE SEQUENCE [LARGE SCALE GENOMIC DNA]</scope>
    <source>
        <strain evidence="2 3">D78</strain>
    </source>
</reference>
<dbReference type="EMBL" id="JAXCLW010000001">
    <property type="protein sequence ID" value="MDY0881633.1"/>
    <property type="molecule type" value="Genomic_DNA"/>
</dbReference>
<accession>A0ABU5E607</accession>
<dbReference type="InterPro" id="IPR021327">
    <property type="entry name" value="DUF2934"/>
</dbReference>
<evidence type="ECO:0000313" key="2">
    <source>
        <dbReference type="EMBL" id="MDY0881633.1"/>
    </source>
</evidence>
<organism evidence="2 3">
    <name type="scientific">Dongia soli</name>
    <dbReference type="NCBI Taxonomy" id="600628"/>
    <lineage>
        <taxon>Bacteria</taxon>
        <taxon>Pseudomonadati</taxon>
        <taxon>Pseudomonadota</taxon>
        <taxon>Alphaproteobacteria</taxon>
        <taxon>Rhodospirillales</taxon>
        <taxon>Dongiaceae</taxon>
        <taxon>Dongia</taxon>
    </lineage>
</organism>
<dbReference type="Pfam" id="PF11154">
    <property type="entry name" value="DUF2934"/>
    <property type="match status" value="1"/>
</dbReference>
<gene>
    <name evidence="2" type="ORF">SMD27_02135</name>
</gene>
<sequence>MDEERIRRHAYQLWEEAGKPDGRDSEFWERAKELAAIEENQSLATKPRPTTAENTTLEPVEPAEAIENQGDFPGMADQGEEQPRAPRRQKRS</sequence>
<evidence type="ECO:0000313" key="3">
    <source>
        <dbReference type="Proteomes" id="UP001279642"/>
    </source>
</evidence>
<dbReference type="Proteomes" id="UP001279642">
    <property type="component" value="Unassembled WGS sequence"/>
</dbReference>
<feature type="region of interest" description="Disordered" evidence="1">
    <location>
        <begin position="38"/>
        <end position="92"/>
    </location>
</feature>
<evidence type="ECO:0000256" key="1">
    <source>
        <dbReference type="SAM" id="MobiDB-lite"/>
    </source>
</evidence>
<name>A0ABU5E607_9PROT</name>
<dbReference type="RefSeq" id="WP_320506690.1">
    <property type="nucleotide sequence ID" value="NZ_JAXCLW010000001.1"/>
</dbReference>
<keyword evidence="3" id="KW-1185">Reference proteome</keyword>
<proteinExistence type="predicted"/>